<evidence type="ECO:0000313" key="2">
    <source>
        <dbReference type="EMBL" id="ATB45090.1"/>
    </source>
</evidence>
<feature type="chain" id="PRO_5012987562" description="Lipoprotein" evidence="1">
    <location>
        <begin position="26"/>
        <end position="231"/>
    </location>
</feature>
<feature type="signal peptide" evidence="1">
    <location>
        <begin position="1"/>
        <end position="25"/>
    </location>
</feature>
<gene>
    <name evidence="2" type="ORF">MYMAC_000674</name>
</gene>
<sequence length="231" mass="25368">MRMNTMKRRTLGLTMGAVFALTACGTEGMEPAQPTEEADAMERVDAQAADAKPVDIIAMEKQLKEASLVPPEPCTDPSCEPGGGGDPNWPYYTLFWRANLLSLRCISVSDMDGKDEAWLESEVNGDNQSDIIWNSDYVYPNSVFNWDPLNPHPPSLQFTTNSVGAGGKLVALWDRSEHIFDLQEQIGWTTLRGQTGTFTTTLEGNGGKYELTYQVQSTGCSPHSQPCPTNL</sequence>
<evidence type="ECO:0000313" key="3">
    <source>
        <dbReference type="Proteomes" id="UP000217343"/>
    </source>
</evidence>
<proteinExistence type="predicted"/>
<dbReference type="OrthoDB" id="5523205at2"/>
<keyword evidence="1" id="KW-0732">Signal</keyword>
<organism evidence="2 3">
    <name type="scientific">Corallococcus macrosporus DSM 14697</name>
    <dbReference type="NCBI Taxonomy" id="1189310"/>
    <lineage>
        <taxon>Bacteria</taxon>
        <taxon>Pseudomonadati</taxon>
        <taxon>Myxococcota</taxon>
        <taxon>Myxococcia</taxon>
        <taxon>Myxococcales</taxon>
        <taxon>Cystobacterineae</taxon>
        <taxon>Myxococcaceae</taxon>
        <taxon>Corallococcus</taxon>
    </lineage>
</organism>
<dbReference type="AlphaFoldDB" id="A0A250JN95"/>
<keyword evidence="3" id="KW-1185">Reference proteome</keyword>
<evidence type="ECO:0008006" key="4">
    <source>
        <dbReference type="Google" id="ProtNLM"/>
    </source>
</evidence>
<name>A0A250JN95_9BACT</name>
<reference evidence="2 3" key="1">
    <citation type="submission" date="2017-06" db="EMBL/GenBank/DDBJ databases">
        <title>Sequencing and comparative analysis of myxobacterial genomes.</title>
        <authorList>
            <person name="Rupp O."/>
            <person name="Goesmann A."/>
            <person name="Sogaard-Andersen L."/>
        </authorList>
    </citation>
    <scope>NUCLEOTIDE SEQUENCE [LARGE SCALE GENOMIC DNA]</scope>
    <source>
        <strain evidence="2 3">DSM 14697</strain>
    </source>
</reference>
<protein>
    <recommendedName>
        <fullName evidence="4">Lipoprotein</fullName>
    </recommendedName>
</protein>
<evidence type="ECO:0000256" key="1">
    <source>
        <dbReference type="SAM" id="SignalP"/>
    </source>
</evidence>
<accession>A0A250JN95</accession>
<dbReference type="EMBL" id="CP022203">
    <property type="protein sequence ID" value="ATB45090.1"/>
    <property type="molecule type" value="Genomic_DNA"/>
</dbReference>
<dbReference type="PROSITE" id="PS51257">
    <property type="entry name" value="PROKAR_LIPOPROTEIN"/>
    <property type="match status" value="1"/>
</dbReference>
<dbReference type="KEGG" id="mmas:MYMAC_000674"/>
<dbReference type="Proteomes" id="UP000217343">
    <property type="component" value="Chromosome"/>
</dbReference>